<proteinExistence type="predicted"/>
<accession>A0A5J4TQA8</accession>
<dbReference type="Proteomes" id="UP000324800">
    <property type="component" value="Unassembled WGS sequence"/>
</dbReference>
<feature type="non-terminal residue" evidence="1">
    <location>
        <position position="211"/>
    </location>
</feature>
<organism evidence="1 2">
    <name type="scientific">Streblomastix strix</name>
    <dbReference type="NCBI Taxonomy" id="222440"/>
    <lineage>
        <taxon>Eukaryota</taxon>
        <taxon>Metamonada</taxon>
        <taxon>Preaxostyla</taxon>
        <taxon>Oxymonadida</taxon>
        <taxon>Streblomastigidae</taxon>
        <taxon>Streblomastix</taxon>
    </lineage>
</organism>
<comment type="caution">
    <text evidence="1">The sequence shown here is derived from an EMBL/GenBank/DDBJ whole genome shotgun (WGS) entry which is preliminary data.</text>
</comment>
<dbReference type="EMBL" id="SNRW01027458">
    <property type="protein sequence ID" value="KAA6360082.1"/>
    <property type="molecule type" value="Genomic_DNA"/>
</dbReference>
<evidence type="ECO:0008006" key="3">
    <source>
        <dbReference type="Google" id="ProtNLM"/>
    </source>
</evidence>
<dbReference type="AlphaFoldDB" id="A0A5J4TQA8"/>
<evidence type="ECO:0000313" key="2">
    <source>
        <dbReference type="Proteomes" id="UP000324800"/>
    </source>
</evidence>
<sequence length="211" mass="23638">MINSIIVVDPSKRPNMQQILSHPSIQRHIHTLPGYKQAVDAAHQAAQNAGMNGKDIIALKNPPTQSFISQASQYIVKFISTALYSQNNLENQQKKTEIQFPKINNFFCYLRQFANLTGSEIIYTTFLDQKLIESEKQDSDEDKDRIIINDMNIGTVLICAGILAMNMMQNVVKCKNYCFLGGGDGVASDVSESEVSFFLRLFRLFGGCCIT</sequence>
<name>A0A5J4TQA8_9EUKA</name>
<evidence type="ECO:0000313" key="1">
    <source>
        <dbReference type="EMBL" id="KAA6360082.1"/>
    </source>
</evidence>
<reference evidence="1 2" key="1">
    <citation type="submission" date="2019-03" db="EMBL/GenBank/DDBJ databases">
        <title>Single cell metagenomics reveals metabolic interactions within the superorganism composed of flagellate Streblomastix strix and complex community of Bacteroidetes bacteria on its surface.</title>
        <authorList>
            <person name="Treitli S.C."/>
            <person name="Kolisko M."/>
            <person name="Husnik F."/>
            <person name="Keeling P."/>
            <person name="Hampl V."/>
        </authorList>
    </citation>
    <scope>NUCLEOTIDE SEQUENCE [LARGE SCALE GENOMIC DNA]</scope>
    <source>
        <strain evidence="1">ST1C</strain>
    </source>
</reference>
<gene>
    <name evidence="1" type="ORF">EZS28_044391</name>
</gene>
<protein>
    <recommendedName>
        <fullName evidence="3">Protein kinase domain-containing protein</fullName>
    </recommendedName>
</protein>